<gene>
    <name evidence="2" type="ORF">DWB78_00260</name>
</gene>
<sequence length="315" mass="34319">MGAIRTRGGNGLRLFDRRAQRYWSSGTYGIQMATDTETERRLLESGVSALKRAGYRVERPTSGALPDAVGVRDGDGEGGTDSHVGVEPLPTADADPTFILSRLSNDASNGRVTLFVVEDDAGARACADVLESPPLVRDEDEWGRRTFYDGPGRVALDGGRFALHRSDDPNLRWTEEGTDDEKRLVLRDGSRDGRSDGDDEVVAVLPNVDALRAPDARTFRYSYAREADKRLRVRTADGREAGAYSGFAAMRRDAYVPVPMPLVPEHVFEGAESARREWAILVAGEGSDADGRERSDADGRARTPRLLGPAADAVR</sequence>
<reference evidence="2 3" key="1">
    <citation type="submission" date="2018-07" db="EMBL/GenBank/DDBJ databases">
        <title>Genome sequence of extremly halophilic archaeon Halopelagius longus strain BC12-B1.</title>
        <authorList>
            <person name="Zhang X."/>
        </authorList>
    </citation>
    <scope>NUCLEOTIDE SEQUENCE [LARGE SCALE GENOMIC DNA]</scope>
    <source>
        <strain evidence="2 3">BC12-B1</strain>
    </source>
</reference>
<comment type="caution">
    <text evidence="2">The sequence shown here is derived from an EMBL/GenBank/DDBJ whole genome shotgun (WGS) entry which is preliminary data.</text>
</comment>
<proteinExistence type="predicted"/>
<protein>
    <submittedName>
        <fullName evidence="2">Uncharacterized protein</fullName>
    </submittedName>
</protein>
<accession>A0A370IJG8</accession>
<evidence type="ECO:0000313" key="3">
    <source>
        <dbReference type="Proteomes" id="UP000255421"/>
    </source>
</evidence>
<feature type="region of interest" description="Disordered" evidence="1">
    <location>
        <begin position="285"/>
        <end position="315"/>
    </location>
</feature>
<keyword evidence="3" id="KW-1185">Reference proteome</keyword>
<dbReference type="AlphaFoldDB" id="A0A370IJG8"/>
<dbReference type="EMBL" id="QQST01000001">
    <property type="protein sequence ID" value="RDI70281.1"/>
    <property type="molecule type" value="Genomic_DNA"/>
</dbReference>
<dbReference type="Proteomes" id="UP000255421">
    <property type="component" value="Unassembled WGS sequence"/>
</dbReference>
<feature type="compositionally biased region" description="Basic and acidic residues" evidence="1">
    <location>
        <begin position="289"/>
        <end position="301"/>
    </location>
</feature>
<evidence type="ECO:0000256" key="1">
    <source>
        <dbReference type="SAM" id="MobiDB-lite"/>
    </source>
</evidence>
<name>A0A370IJG8_9EURY</name>
<evidence type="ECO:0000313" key="2">
    <source>
        <dbReference type="EMBL" id="RDI70281.1"/>
    </source>
</evidence>
<organism evidence="2 3">
    <name type="scientific">Halopelagius longus</name>
    <dbReference type="NCBI Taxonomy" id="1236180"/>
    <lineage>
        <taxon>Archaea</taxon>
        <taxon>Methanobacteriati</taxon>
        <taxon>Methanobacteriota</taxon>
        <taxon>Stenosarchaea group</taxon>
        <taxon>Halobacteria</taxon>
        <taxon>Halobacteriales</taxon>
        <taxon>Haloferacaceae</taxon>
    </lineage>
</organism>
<feature type="region of interest" description="Disordered" evidence="1">
    <location>
        <begin position="61"/>
        <end position="90"/>
    </location>
</feature>